<evidence type="ECO:0000313" key="7">
    <source>
        <dbReference type="EMBL" id="CAB1422022.1"/>
    </source>
</evidence>
<gene>
    <name evidence="7" type="ORF">PLEPLA_LOCUS9911</name>
</gene>
<evidence type="ECO:0000256" key="4">
    <source>
        <dbReference type="PROSITE-ProRule" id="PRU00125"/>
    </source>
</evidence>
<dbReference type="Gene3D" id="2.10.110.10">
    <property type="entry name" value="Cysteine Rich Protein"/>
    <property type="match status" value="1"/>
</dbReference>
<evidence type="ECO:0000256" key="5">
    <source>
        <dbReference type="SAM" id="MobiDB-lite"/>
    </source>
</evidence>
<evidence type="ECO:0000313" key="8">
    <source>
        <dbReference type="Proteomes" id="UP001153269"/>
    </source>
</evidence>
<dbReference type="SMART" id="SM00132">
    <property type="entry name" value="LIM"/>
    <property type="match status" value="1"/>
</dbReference>
<evidence type="ECO:0000256" key="2">
    <source>
        <dbReference type="ARBA" id="ARBA00022833"/>
    </source>
</evidence>
<dbReference type="PROSITE" id="PS00478">
    <property type="entry name" value="LIM_DOMAIN_1"/>
    <property type="match status" value="1"/>
</dbReference>
<dbReference type="EMBL" id="CADEAL010000557">
    <property type="protein sequence ID" value="CAB1422022.1"/>
    <property type="molecule type" value="Genomic_DNA"/>
</dbReference>
<name>A0A9N7U0L1_PLEPL</name>
<feature type="compositionally biased region" description="Acidic residues" evidence="5">
    <location>
        <begin position="402"/>
        <end position="413"/>
    </location>
</feature>
<dbReference type="Proteomes" id="UP001153269">
    <property type="component" value="Unassembled WGS sequence"/>
</dbReference>
<feature type="compositionally biased region" description="Basic and acidic residues" evidence="5">
    <location>
        <begin position="61"/>
        <end position="75"/>
    </location>
</feature>
<feature type="region of interest" description="Disordered" evidence="5">
    <location>
        <begin position="298"/>
        <end position="423"/>
    </location>
</feature>
<keyword evidence="2 4" id="KW-0862">Zinc</keyword>
<keyword evidence="8" id="KW-1185">Reference proteome</keyword>
<accession>A0A9N7U0L1</accession>
<evidence type="ECO:0000256" key="1">
    <source>
        <dbReference type="ARBA" id="ARBA00022723"/>
    </source>
</evidence>
<dbReference type="InterPro" id="IPR001781">
    <property type="entry name" value="Znf_LIM"/>
</dbReference>
<feature type="domain" description="LIM zinc-binding" evidence="6">
    <location>
        <begin position="449"/>
        <end position="513"/>
    </location>
</feature>
<feature type="compositionally biased region" description="Polar residues" evidence="5">
    <location>
        <begin position="96"/>
        <end position="108"/>
    </location>
</feature>
<comment type="caution">
    <text evidence="7">The sequence shown here is derived from an EMBL/GenBank/DDBJ whole genome shotgun (WGS) entry which is preliminary data.</text>
</comment>
<feature type="compositionally biased region" description="Low complexity" evidence="5">
    <location>
        <begin position="391"/>
        <end position="401"/>
    </location>
</feature>
<evidence type="ECO:0000256" key="3">
    <source>
        <dbReference type="ARBA" id="ARBA00023038"/>
    </source>
</evidence>
<feature type="region of interest" description="Disordered" evidence="5">
    <location>
        <begin position="11"/>
        <end position="111"/>
    </location>
</feature>
<feature type="compositionally biased region" description="Polar residues" evidence="5">
    <location>
        <begin position="27"/>
        <end position="39"/>
    </location>
</feature>
<dbReference type="AlphaFoldDB" id="A0A9N7U0L1"/>
<sequence length="513" mass="54453">MVFARVKFISKISVEDPVSLPPKPTTEGDSATESLSLMTNGEVVLPQEDAQPGGSTEETTDNTKPKEHTEEHVQNDEAQPGNTAEENKEVADAPVDQSNAGEKQSTAEVSADIHVQNVALSFSSVKENPDAASPAEPAEQPVVTAESEVEHAVTAAEQSIGDPTQDKVSTDAGVEDPVAETSDVAGTEEKNEPAEVPADAFKVKPQEEPSVENEPANDTHLEVATVESTEQAAEVPQEDAGEVFEAVAAVVVESAHDMSDGIYATPEEEAPLKKSVEPVPDLLFDSLADSLNLSPVSESLNQSAANTTIESEESNVEAAAPAEAGLKTRAEEVPESEVQPVDDTAPEKAADPVLVELDITDAVEPVAASEGGGVQSELPDGGIELTDALDVEPPTTEAAPEPVEDPEQSPSEEAEPKQSDDTNTTDLFQKRREEQQSKYNLKVTSDGKSICSFCDQIIDGLIKLTFSDPLLTCHAECLKCGVCAKGLGELLRPMFLRDQLIQCDGCFFSRREA</sequence>
<keyword evidence="1 4" id="KW-0479">Metal-binding</keyword>
<feature type="compositionally biased region" description="Polar residues" evidence="5">
    <location>
        <begin position="298"/>
        <end position="309"/>
    </location>
</feature>
<proteinExistence type="predicted"/>
<reference evidence="7" key="1">
    <citation type="submission" date="2020-03" db="EMBL/GenBank/DDBJ databases">
        <authorList>
            <person name="Weist P."/>
        </authorList>
    </citation>
    <scope>NUCLEOTIDE SEQUENCE</scope>
</reference>
<keyword evidence="3 4" id="KW-0440">LIM domain</keyword>
<organism evidence="7 8">
    <name type="scientific">Pleuronectes platessa</name>
    <name type="common">European plaice</name>
    <dbReference type="NCBI Taxonomy" id="8262"/>
    <lineage>
        <taxon>Eukaryota</taxon>
        <taxon>Metazoa</taxon>
        <taxon>Chordata</taxon>
        <taxon>Craniata</taxon>
        <taxon>Vertebrata</taxon>
        <taxon>Euteleostomi</taxon>
        <taxon>Actinopterygii</taxon>
        <taxon>Neopterygii</taxon>
        <taxon>Teleostei</taxon>
        <taxon>Neoteleostei</taxon>
        <taxon>Acanthomorphata</taxon>
        <taxon>Carangaria</taxon>
        <taxon>Pleuronectiformes</taxon>
        <taxon>Pleuronectoidei</taxon>
        <taxon>Pleuronectidae</taxon>
        <taxon>Pleuronectes</taxon>
    </lineage>
</organism>
<protein>
    <recommendedName>
        <fullName evidence="6">LIM zinc-binding domain-containing protein</fullName>
    </recommendedName>
</protein>
<evidence type="ECO:0000259" key="6">
    <source>
        <dbReference type="PROSITE" id="PS50023"/>
    </source>
</evidence>
<dbReference type="GO" id="GO:0046872">
    <property type="term" value="F:metal ion binding"/>
    <property type="evidence" value="ECO:0007669"/>
    <property type="project" value="UniProtKB-KW"/>
</dbReference>
<dbReference type="PROSITE" id="PS50023">
    <property type="entry name" value="LIM_DOMAIN_2"/>
    <property type="match status" value="1"/>
</dbReference>
<feature type="region of interest" description="Disordered" evidence="5">
    <location>
        <begin position="125"/>
        <end position="218"/>
    </location>
</feature>